<dbReference type="PANTHER" id="PTHR13754:SF13">
    <property type="entry name" value="METALLO-BETA-LACTAMASE SUPERFAMILY PROTEIN (AFU_ORTHOLOGUE AFUA_3G07630)"/>
    <property type="match status" value="1"/>
</dbReference>
<dbReference type="STRING" id="419481.SAMN05216233_113135"/>
<evidence type="ECO:0000313" key="3">
    <source>
        <dbReference type="Proteomes" id="UP000198870"/>
    </source>
</evidence>
<proteinExistence type="predicted"/>
<accession>A0A1G5HED5</accession>
<reference evidence="2 3" key="1">
    <citation type="submission" date="2016-10" db="EMBL/GenBank/DDBJ databases">
        <authorList>
            <person name="de Groot N.N."/>
        </authorList>
    </citation>
    <scope>NUCLEOTIDE SEQUENCE [LARGE SCALE GENOMIC DNA]</scope>
    <source>
        <strain evidence="2 3">AA1</strain>
    </source>
</reference>
<dbReference type="AlphaFoldDB" id="A0A1G5HED5"/>
<dbReference type="Pfam" id="PF00753">
    <property type="entry name" value="Lactamase_B"/>
    <property type="match status" value="1"/>
</dbReference>
<dbReference type="Proteomes" id="UP000198870">
    <property type="component" value="Unassembled WGS sequence"/>
</dbReference>
<organism evidence="2 3">
    <name type="scientific">Desulfoluna spongiiphila</name>
    <dbReference type="NCBI Taxonomy" id="419481"/>
    <lineage>
        <taxon>Bacteria</taxon>
        <taxon>Pseudomonadati</taxon>
        <taxon>Thermodesulfobacteriota</taxon>
        <taxon>Desulfobacteria</taxon>
        <taxon>Desulfobacterales</taxon>
        <taxon>Desulfolunaceae</taxon>
        <taxon>Desulfoluna</taxon>
    </lineage>
</organism>
<sequence>MGVVITTLVENGQGEHLGLTCEHGLSFLIEKDGQSFLFDTGKSDAFLNNAKQLNLDPFRAQTIILSHGHYDHSGGVPHFLKSPFRRKEVELVVHPHFFRAKYSTDGARTEFLGNGFTRAEVEASKGSIRFAAPGVDEIAPGVYVISDFDKTHPEEKANLRFVFEEAGQLVSDTFADELMVAVETDKGLVLILGCAHPGIMNMIDTVKARLHKTIYAVVGGTHLVEADDRRMTSTVSYLKGLDCAAIGVSHCTGPKAMAALEKADGRFFHNRTGSSLRIG</sequence>
<dbReference type="InterPro" id="IPR001279">
    <property type="entry name" value="Metallo-B-lactamas"/>
</dbReference>
<gene>
    <name evidence="2" type="ORF">SAMN05216233_113135</name>
</gene>
<dbReference type="Gene3D" id="3.60.15.10">
    <property type="entry name" value="Ribonuclease Z/Hydroxyacylglutathione hydrolase-like"/>
    <property type="match status" value="1"/>
</dbReference>
<evidence type="ECO:0000313" key="2">
    <source>
        <dbReference type="EMBL" id="SCY62051.1"/>
    </source>
</evidence>
<dbReference type="InterPro" id="IPR052926">
    <property type="entry name" value="Metallo-beta-lactamase_dom"/>
</dbReference>
<protein>
    <submittedName>
        <fullName evidence="2">7,8-dihydropterin-6-yl-methyl-4-(Beta-D-ribofuranosyl)aminobenzene 5'-phosphate synthase</fullName>
    </submittedName>
</protein>
<dbReference type="CDD" id="cd07713">
    <property type="entry name" value="DHPS-like_MBL-fold"/>
    <property type="match status" value="1"/>
</dbReference>
<dbReference type="InterPro" id="IPR036866">
    <property type="entry name" value="RibonucZ/Hydroxyglut_hydro"/>
</dbReference>
<dbReference type="SMART" id="SM00849">
    <property type="entry name" value="Lactamase_B"/>
    <property type="match status" value="1"/>
</dbReference>
<dbReference type="PANTHER" id="PTHR13754">
    <property type="entry name" value="METALLO-BETA-LACTAMASE SUPERFAMILY PROTEIN"/>
    <property type="match status" value="1"/>
</dbReference>
<dbReference type="InterPro" id="IPR041712">
    <property type="entry name" value="DHPS-like_MBL-fold"/>
</dbReference>
<dbReference type="GO" id="GO:0016740">
    <property type="term" value="F:transferase activity"/>
    <property type="evidence" value="ECO:0007669"/>
    <property type="project" value="TreeGrafter"/>
</dbReference>
<evidence type="ECO:0000259" key="1">
    <source>
        <dbReference type="SMART" id="SM00849"/>
    </source>
</evidence>
<dbReference type="SUPFAM" id="SSF56281">
    <property type="entry name" value="Metallo-hydrolase/oxidoreductase"/>
    <property type="match status" value="1"/>
</dbReference>
<keyword evidence="3" id="KW-1185">Reference proteome</keyword>
<dbReference type="OrthoDB" id="9803916at2"/>
<feature type="domain" description="Metallo-beta-lactamase" evidence="1">
    <location>
        <begin position="23"/>
        <end position="250"/>
    </location>
</feature>
<name>A0A1G5HED5_9BACT</name>
<dbReference type="EMBL" id="FMUX01000013">
    <property type="protein sequence ID" value="SCY62051.1"/>
    <property type="molecule type" value="Genomic_DNA"/>
</dbReference>
<dbReference type="RefSeq" id="WP_092212364.1">
    <property type="nucleotide sequence ID" value="NZ_FMUX01000013.1"/>
</dbReference>